<accession>A0DFC1</accession>
<feature type="compositionally biased region" description="Basic and acidic residues" evidence="2">
    <location>
        <begin position="433"/>
        <end position="442"/>
    </location>
</feature>
<evidence type="ECO:0000313" key="3">
    <source>
        <dbReference type="EMBL" id="CAK81738.1"/>
    </source>
</evidence>
<dbReference type="Proteomes" id="UP000000600">
    <property type="component" value="Unassembled WGS sequence"/>
</dbReference>
<feature type="region of interest" description="Disordered" evidence="2">
    <location>
        <begin position="743"/>
        <end position="773"/>
    </location>
</feature>
<dbReference type="GeneID" id="5034920"/>
<dbReference type="RefSeq" id="XP_001449135.1">
    <property type="nucleotide sequence ID" value="XM_001449098.1"/>
</dbReference>
<dbReference type="OMA" id="CDNDIMS"/>
<proteinExistence type="predicted"/>
<evidence type="ECO:0000256" key="2">
    <source>
        <dbReference type="SAM" id="MobiDB-lite"/>
    </source>
</evidence>
<dbReference type="KEGG" id="ptm:GSPATT00016551001"/>
<organism evidence="3 4">
    <name type="scientific">Paramecium tetraurelia</name>
    <dbReference type="NCBI Taxonomy" id="5888"/>
    <lineage>
        <taxon>Eukaryota</taxon>
        <taxon>Sar</taxon>
        <taxon>Alveolata</taxon>
        <taxon>Ciliophora</taxon>
        <taxon>Intramacronucleata</taxon>
        <taxon>Oligohymenophorea</taxon>
        <taxon>Peniculida</taxon>
        <taxon>Parameciidae</taxon>
        <taxon>Paramecium</taxon>
    </lineage>
</organism>
<keyword evidence="4" id="KW-1185">Reference proteome</keyword>
<name>A0DFC1_PARTE</name>
<protein>
    <submittedName>
        <fullName evidence="3">Uncharacterized protein</fullName>
    </submittedName>
</protein>
<dbReference type="HOGENOM" id="CLU_343068_0_0_1"/>
<feature type="coiled-coil region" evidence="1">
    <location>
        <begin position="106"/>
        <end position="136"/>
    </location>
</feature>
<feature type="region of interest" description="Disordered" evidence="2">
    <location>
        <begin position="421"/>
        <end position="470"/>
    </location>
</feature>
<feature type="coiled-coil region" evidence="1">
    <location>
        <begin position="173"/>
        <end position="284"/>
    </location>
</feature>
<dbReference type="EMBL" id="CT868418">
    <property type="protein sequence ID" value="CAK81738.1"/>
    <property type="molecule type" value="Genomic_DNA"/>
</dbReference>
<sequence length="826" mass="98072">MDQNQQYLIEVLARKVTLELLNPLQNRQRCGLCRILNLQQDYTNIDSAISKHTQAISIINQQQQQRQLQDSMYLKNINELHGTINSLEEKQTLAIQTQNQTFTNLMDRIEHYSQQLNERSEKLKELQQQYQQLKGDQGFVHQTYITNIDNIQKRVNQLIVSSREETDGNRFSVEKMDSRIQDMTEKLNKMIEKAEQYQSTLQQQKELNQQVQEMDEQFELFKQQAMLKEDHEKSVKQQNDQLKSELNTIQFKYQQILSQNNRNITQMQQQIDSFQYQREDIQRQFQTCQGLIRDVRVEVEAKNGEVIKSINNLKSQFEQRYEDWSETFHIVQKAVEQFKFDFASMKQNYKKNLMKYDEIFEQYKEKCDNDIMSMLNRNTNIQKQYLDEQIQVMDTHFMEELQSLQNQLVPNIIQNITSLDNEGKQSQQNQKHSKQDVDDAQMKQHKLQVPQNLPHNNPQRKSKVLKDTTETESPLGINITSVYVSANKSIRSNSRVDGQIEYQSYQKKQSVSKVTDNLELIEVKQQIEKVLESQKTCQIQYQQLDKDFKQLNDKVKKQHERLEFFFLQTKTQLNKYNSKIDTIQNDTKQVQPDKEFVDLNYIKREIELLQGQITKMKSDIQNDATFAQQQIKNLQKIRDQILPKQLEQQTKMDQLEECQKLMIILLLQNELVQISHEDGLYRVDQNLNNLHFEFQPGLRDENTHITFRQQRISKVDFILNQILPIKKISLSTSRIDHSLNLSQSQTLRKQQTNRNLNKNSKTNNSVIVGKNSKINESTRLTMRNTMTVEMSQKYMNRSQRQKDTFNQARISLSNQRLNYTLNDETI</sequence>
<keyword evidence="1" id="KW-0175">Coiled coil</keyword>
<dbReference type="OrthoDB" id="301574at2759"/>
<gene>
    <name evidence="3" type="ORF">GSPATT00016551001</name>
</gene>
<feature type="compositionally biased region" description="Low complexity" evidence="2">
    <location>
        <begin position="752"/>
        <end position="765"/>
    </location>
</feature>
<evidence type="ECO:0000256" key="1">
    <source>
        <dbReference type="SAM" id="Coils"/>
    </source>
</evidence>
<reference evidence="3 4" key="1">
    <citation type="journal article" date="2006" name="Nature">
        <title>Global trends of whole-genome duplications revealed by the ciliate Paramecium tetraurelia.</title>
        <authorList>
            <consortium name="Genoscope"/>
            <person name="Aury J.-M."/>
            <person name="Jaillon O."/>
            <person name="Duret L."/>
            <person name="Noel B."/>
            <person name="Jubin C."/>
            <person name="Porcel B.M."/>
            <person name="Segurens B."/>
            <person name="Daubin V."/>
            <person name="Anthouard V."/>
            <person name="Aiach N."/>
            <person name="Arnaiz O."/>
            <person name="Billaut A."/>
            <person name="Beisson J."/>
            <person name="Blanc I."/>
            <person name="Bouhouche K."/>
            <person name="Camara F."/>
            <person name="Duharcourt S."/>
            <person name="Guigo R."/>
            <person name="Gogendeau D."/>
            <person name="Katinka M."/>
            <person name="Keller A.-M."/>
            <person name="Kissmehl R."/>
            <person name="Klotz C."/>
            <person name="Koll F."/>
            <person name="Le Moue A."/>
            <person name="Lepere C."/>
            <person name="Malinsky S."/>
            <person name="Nowacki M."/>
            <person name="Nowak J.K."/>
            <person name="Plattner H."/>
            <person name="Poulain J."/>
            <person name="Ruiz F."/>
            <person name="Serrano V."/>
            <person name="Zagulski M."/>
            <person name="Dessen P."/>
            <person name="Betermier M."/>
            <person name="Weissenbach J."/>
            <person name="Scarpelli C."/>
            <person name="Schachter V."/>
            <person name="Sperling L."/>
            <person name="Meyer E."/>
            <person name="Cohen J."/>
            <person name="Wincker P."/>
        </authorList>
    </citation>
    <scope>NUCLEOTIDE SEQUENCE [LARGE SCALE GENOMIC DNA]</scope>
    <source>
        <strain evidence="3 4">Stock d4-2</strain>
    </source>
</reference>
<dbReference type="InParanoid" id="A0DFC1"/>
<dbReference type="STRING" id="5888.A0DFC1"/>
<evidence type="ECO:0000313" key="4">
    <source>
        <dbReference type="Proteomes" id="UP000000600"/>
    </source>
</evidence>
<dbReference type="AlphaFoldDB" id="A0DFC1"/>